<name>A0A927AUL5_9BACT</name>
<protein>
    <submittedName>
        <fullName evidence="1">Uncharacterized protein</fullName>
    </submittedName>
</protein>
<accession>A0A927AUL5</accession>
<comment type="caution">
    <text evidence="1">The sequence shown here is derived from an EMBL/GenBank/DDBJ whole genome shotgun (WGS) entry which is preliminary data.</text>
</comment>
<dbReference type="RefSeq" id="WP_190891511.1">
    <property type="nucleotide sequence ID" value="NZ_JACWZY010000035.1"/>
</dbReference>
<dbReference type="EMBL" id="JACWZY010000035">
    <property type="protein sequence ID" value="MBD2704705.1"/>
    <property type="molecule type" value="Genomic_DNA"/>
</dbReference>
<keyword evidence="2" id="KW-1185">Reference proteome</keyword>
<proteinExistence type="predicted"/>
<reference evidence="1" key="1">
    <citation type="submission" date="2020-09" db="EMBL/GenBank/DDBJ databases">
        <authorList>
            <person name="Kim M.K."/>
        </authorList>
    </citation>
    <scope>NUCLEOTIDE SEQUENCE</scope>
    <source>
        <strain evidence="1">BT702</strain>
    </source>
</reference>
<sequence>MPRVDIDNWEGYVSDFVGCNDPIGYLSATNDAIGDIEQILQGSPDFENLTYKLTAFIEERKKFTEYGFDYMNTGKFDKFIDPRDRHRFPALGR</sequence>
<evidence type="ECO:0000313" key="2">
    <source>
        <dbReference type="Proteomes" id="UP000598820"/>
    </source>
</evidence>
<evidence type="ECO:0000313" key="1">
    <source>
        <dbReference type="EMBL" id="MBD2704705.1"/>
    </source>
</evidence>
<dbReference type="Proteomes" id="UP000598820">
    <property type="component" value="Unassembled WGS sequence"/>
</dbReference>
<gene>
    <name evidence="1" type="ORF">IC229_28980</name>
</gene>
<dbReference type="AlphaFoldDB" id="A0A927AUL5"/>
<organism evidence="1 2">
    <name type="scientific">Spirosoma profusum</name>
    <dbReference type="NCBI Taxonomy" id="2771354"/>
    <lineage>
        <taxon>Bacteria</taxon>
        <taxon>Pseudomonadati</taxon>
        <taxon>Bacteroidota</taxon>
        <taxon>Cytophagia</taxon>
        <taxon>Cytophagales</taxon>
        <taxon>Cytophagaceae</taxon>
        <taxon>Spirosoma</taxon>
    </lineage>
</organism>